<feature type="compositionally biased region" description="Basic and acidic residues" evidence="1">
    <location>
        <begin position="45"/>
        <end position="54"/>
    </location>
</feature>
<sequence length="472" mass="50995">MNRYLNLHKLLTVNSVLLVRDADGRPKETPFGTARRTMLSPQTQRRADRTHMRDQANTGRGPLADYAFGCRTREWARLTAAALKSQHKWKEEEAALTARTALQGLNISFGTKGSTADLTKVMIFAPESAATQLAAALNEHAEAVRAWMSDVASARTRQEESKKNKSKGKKKAAAAEEEQPAAAEEAAQDAEAAESKELPALPAELRKKMLLALAPADAIDIALFGRFLAEVNHSPNVDGALQNMPAITVGRAAGTEDFFSAADDAKLARQRATPPADLSTLDFLEAIDPFPADGSSGDHQGAGMTGYQHFVSGTFYAHAVLDRYQLRVNLRRAGMEADKAEQAARAAEAAYMDAFCNAVPEAKKTTTAAPGTLPKLVLAHSSDRQHNYVTCFEDAINENTTVASIEATRRLLNQHALISRKCALEPGAVLTYDLAITELLDELRAAGRLQPREVDRPDQLTDATADVAAVPA</sequence>
<accession>A0ABV9UH50</accession>
<dbReference type="Pfam" id="PF09344">
    <property type="entry name" value="Cas_CT1975"/>
    <property type="match status" value="2"/>
</dbReference>
<reference evidence="3" key="1">
    <citation type="journal article" date="2019" name="Int. J. Syst. Evol. Microbiol.">
        <title>The Global Catalogue of Microorganisms (GCM) 10K type strain sequencing project: providing services to taxonomists for standard genome sequencing and annotation.</title>
        <authorList>
            <consortium name="The Broad Institute Genomics Platform"/>
            <consortium name="The Broad Institute Genome Sequencing Center for Infectious Disease"/>
            <person name="Wu L."/>
            <person name="Ma J."/>
        </authorList>
    </citation>
    <scope>NUCLEOTIDE SEQUENCE [LARGE SCALE GENOMIC DNA]</scope>
    <source>
        <strain evidence="3">CCM 7224</strain>
    </source>
</reference>
<name>A0ABV9UH50_9ACTN</name>
<keyword evidence="3" id="KW-1185">Reference proteome</keyword>
<evidence type="ECO:0000256" key="1">
    <source>
        <dbReference type="SAM" id="MobiDB-lite"/>
    </source>
</evidence>
<proteinExistence type="predicted"/>
<evidence type="ECO:0000313" key="3">
    <source>
        <dbReference type="Proteomes" id="UP001595834"/>
    </source>
</evidence>
<gene>
    <name evidence="2" type="ORF">ACFPFX_04420</name>
</gene>
<comment type="caution">
    <text evidence="2">The sequence shown here is derived from an EMBL/GenBank/DDBJ whole genome shotgun (WGS) entry which is preliminary data.</text>
</comment>
<dbReference type="Proteomes" id="UP001595834">
    <property type="component" value="Unassembled WGS sequence"/>
</dbReference>
<feature type="region of interest" description="Disordered" evidence="1">
    <location>
        <begin position="154"/>
        <end position="195"/>
    </location>
</feature>
<dbReference type="RefSeq" id="WP_344370339.1">
    <property type="nucleotide sequence ID" value="NZ_BAAASQ010000001.1"/>
</dbReference>
<dbReference type="EMBL" id="JBHSIZ010000005">
    <property type="protein sequence ID" value="MFC4955539.1"/>
    <property type="molecule type" value="Genomic_DNA"/>
</dbReference>
<protein>
    <submittedName>
        <fullName evidence="2">Type I-E CRISPR-associated protein Cas7/Cse4/CasC</fullName>
    </submittedName>
</protein>
<dbReference type="InterPro" id="IPR010148">
    <property type="entry name" value="CRISPR-assoc_prot_CT1975"/>
</dbReference>
<organism evidence="2 3">
    <name type="scientific">Streptomyces mauvecolor</name>
    <dbReference type="NCBI Taxonomy" id="58345"/>
    <lineage>
        <taxon>Bacteria</taxon>
        <taxon>Bacillati</taxon>
        <taxon>Actinomycetota</taxon>
        <taxon>Actinomycetes</taxon>
        <taxon>Kitasatosporales</taxon>
        <taxon>Streptomycetaceae</taxon>
        <taxon>Streptomyces</taxon>
    </lineage>
</organism>
<evidence type="ECO:0000313" key="2">
    <source>
        <dbReference type="EMBL" id="MFC4955539.1"/>
    </source>
</evidence>
<feature type="region of interest" description="Disordered" evidence="1">
    <location>
        <begin position="25"/>
        <end position="60"/>
    </location>
</feature>